<name>A0A6B0SQS2_9EURY</name>
<evidence type="ECO:0000313" key="7">
    <source>
        <dbReference type="EMBL" id="MXR21352.1"/>
    </source>
</evidence>
<evidence type="ECO:0000259" key="6">
    <source>
        <dbReference type="Pfam" id="PF13664"/>
    </source>
</evidence>
<dbReference type="EMBL" id="WUUU01000104">
    <property type="protein sequence ID" value="MXR21352.1"/>
    <property type="molecule type" value="Genomic_DNA"/>
</dbReference>
<dbReference type="AlphaFoldDB" id="A0A6B0SQS2"/>
<dbReference type="GO" id="GO:0016020">
    <property type="term" value="C:membrane"/>
    <property type="evidence" value="ECO:0007669"/>
    <property type="project" value="UniProtKB-SubCell"/>
</dbReference>
<dbReference type="Pfam" id="PF13664">
    <property type="entry name" value="DUF4149"/>
    <property type="match status" value="1"/>
</dbReference>
<evidence type="ECO:0000313" key="8">
    <source>
        <dbReference type="Proteomes" id="UP000471521"/>
    </source>
</evidence>
<gene>
    <name evidence="7" type="ORF">GRX66_12330</name>
</gene>
<feature type="transmembrane region" description="Helical" evidence="5">
    <location>
        <begin position="80"/>
        <end position="99"/>
    </location>
</feature>
<feature type="transmembrane region" description="Helical" evidence="5">
    <location>
        <begin position="6"/>
        <end position="30"/>
    </location>
</feature>
<keyword evidence="4 5" id="KW-0472">Membrane</keyword>
<keyword evidence="8" id="KW-1185">Reference proteome</keyword>
<reference evidence="7 8" key="1">
    <citation type="submission" date="2019-12" db="EMBL/GenBank/DDBJ databases">
        <title>Isolation and characterization of three novel carbon monoxide-oxidizing members of Halobacteria from salione crusts and soils.</title>
        <authorList>
            <person name="Myers M.R."/>
            <person name="King G.M."/>
        </authorList>
    </citation>
    <scope>NUCLEOTIDE SEQUENCE [LARGE SCALE GENOMIC DNA]</scope>
    <source>
        <strain evidence="7 8">PCN9</strain>
    </source>
</reference>
<keyword evidence="3 5" id="KW-1133">Transmembrane helix</keyword>
<evidence type="ECO:0000256" key="5">
    <source>
        <dbReference type="SAM" id="Phobius"/>
    </source>
</evidence>
<dbReference type="RefSeq" id="WP_159526832.1">
    <property type="nucleotide sequence ID" value="NZ_WUUU01000104.1"/>
</dbReference>
<keyword evidence="2 5" id="KW-0812">Transmembrane</keyword>
<sequence>MGVADLLVHGALGLWLGSIVFFSLIAAPALFDELGQERAGDAVNVVFPKYYAFGVAMGVVPLAVWTAGPFVVDVPSPHRVAQAGVVIAFVANAYARFSLIPKMEAAGSEAFATYHKQSVGLNVVALVGVAAAFVVGHL</sequence>
<accession>A0A6B0SQS2</accession>
<comment type="caution">
    <text evidence="7">The sequence shown here is derived from an EMBL/GenBank/DDBJ whole genome shotgun (WGS) entry which is preliminary data.</text>
</comment>
<feature type="transmembrane region" description="Helical" evidence="5">
    <location>
        <begin position="50"/>
        <end position="68"/>
    </location>
</feature>
<evidence type="ECO:0000256" key="2">
    <source>
        <dbReference type="ARBA" id="ARBA00022692"/>
    </source>
</evidence>
<organism evidence="7 8">
    <name type="scientific">Halobacterium bonnevillei</name>
    <dbReference type="NCBI Taxonomy" id="2692200"/>
    <lineage>
        <taxon>Archaea</taxon>
        <taxon>Methanobacteriati</taxon>
        <taxon>Methanobacteriota</taxon>
        <taxon>Stenosarchaea group</taxon>
        <taxon>Halobacteria</taxon>
        <taxon>Halobacteriales</taxon>
        <taxon>Halobacteriaceae</taxon>
        <taxon>Halobacterium</taxon>
    </lineage>
</organism>
<evidence type="ECO:0000256" key="1">
    <source>
        <dbReference type="ARBA" id="ARBA00004370"/>
    </source>
</evidence>
<feature type="domain" description="TMEM205-like" evidence="6">
    <location>
        <begin position="11"/>
        <end position="107"/>
    </location>
</feature>
<proteinExistence type="predicted"/>
<dbReference type="InterPro" id="IPR025423">
    <property type="entry name" value="TMEM205-like"/>
</dbReference>
<evidence type="ECO:0000256" key="4">
    <source>
        <dbReference type="ARBA" id="ARBA00023136"/>
    </source>
</evidence>
<protein>
    <submittedName>
        <fullName evidence="7">DUF4149 domain-containing protein</fullName>
    </submittedName>
</protein>
<dbReference type="OrthoDB" id="270095at2157"/>
<dbReference type="Proteomes" id="UP000471521">
    <property type="component" value="Unassembled WGS sequence"/>
</dbReference>
<feature type="transmembrane region" description="Helical" evidence="5">
    <location>
        <begin position="119"/>
        <end position="136"/>
    </location>
</feature>
<evidence type="ECO:0000256" key="3">
    <source>
        <dbReference type="ARBA" id="ARBA00022989"/>
    </source>
</evidence>
<comment type="subcellular location">
    <subcellularLocation>
        <location evidence="1">Membrane</location>
    </subcellularLocation>
</comment>